<dbReference type="RefSeq" id="WP_377941670.1">
    <property type="nucleotide sequence ID" value="NZ_JBHUCX010000014.1"/>
</dbReference>
<evidence type="ECO:0000313" key="2">
    <source>
        <dbReference type="Proteomes" id="UP001597079"/>
    </source>
</evidence>
<keyword evidence="2" id="KW-1185">Reference proteome</keyword>
<sequence>MANTTEMMSIEAVQQVVERILANAFACVVHATVTRITDEERRNQVYRCEIQGDHPDLPSSVIVKQALHGNGIFNDWAGVQFLSQLGVSISPRYFGGDRQTGLLLIEDIKDAKGIHDVLLDGTAVESKSHFVLVCPGAWSNARAHNRAGAGISRNSRRVGIGPFRQ</sequence>
<evidence type="ECO:0000313" key="1">
    <source>
        <dbReference type="EMBL" id="MFD1674009.1"/>
    </source>
</evidence>
<dbReference type="Proteomes" id="UP001597079">
    <property type="component" value="Unassembled WGS sequence"/>
</dbReference>
<dbReference type="InterPro" id="IPR011009">
    <property type="entry name" value="Kinase-like_dom_sf"/>
</dbReference>
<gene>
    <name evidence="1" type="ORF">ACFSB2_04700</name>
</gene>
<reference evidence="2" key="1">
    <citation type="journal article" date="2019" name="Int. J. Syst. Evol. Microbiol.">
        <title>The Global Catalogue of Microorganisms (GCM) 10K type strain sequencing project: providing services to taxonomists for standard genome sequencing and annotation.</title>
        <authorList>
            <consortium name="The Broad Institute Genomics Platform"/>
            <consortium name="The Broad Institute Genome Sequencing Center for Infectious Disease"/>
            <person name="Wu L."/>
            <person name="Ma J."/>
        </authorList>
    </citation>
    <scope>NUCLEOTIDE SEQUENCE [LARGE SCALE GENOMIC DNA]</scope>
    <source>
        <strain evidence="2">CGMCC 1.12286</strain>
    </source>
</reference>
<proteinExistence type="predicted"/>
<accession>A0ABW4JCA5</accession>
<name>A0ABW4JCA5_9BACL</name>
<dbReference type="EMBL" id="JBHUCX010000014">
    <property type="protein sequence ID" value="MFD1674009.1"/>
    <property type="molecule type" value="Genomic_DNA"/>
</dbReference>
<comment type="caution">
    <text evidence="1">The sequence shown here is derived from an EMBL/GenBank/DDBJ whole genome shotgun (WGS) entry which is preliminary data.</text>
</comment>
<organism evidence="1 2">
    <name type="scientific">Alicyclobacillus fodiniaquatilis</name>
    <dbReference type="NCBI Taxonomy" id="1661150"/>
    <lineage>
        <taxon>Bacteria</taxon>
        <taxon>Bacillati</taxon>
        <taxon>Bacillota</taxon>
        <taxon>Bacilli</taxon>
        <taxon>Bacillales</taxon>
        <taxon>Alicyclobacillaceae</taxon>
        <taxon>Alicyclobacillus</taxon>
    </lineage>
</organism>
<protein>
    <submittedName>
        <fullName evidence="1">Uncharacterized protein</fullName>
    </submittedName>
</protein>
<dbReference type="SUPFAM" id="SSF56112">
    <property type="entry name" value="Protein kinase-like (PK-like)"/>
    <property type="match status" value="1"/>
</dbReference>